<dbReference type="Proteomes" id="UP000057158">
    <property type="component" value="Chromosome"/>
</dbReference>
<dbReference type="OrthoDB" id="9951466at2"/>
<dbReference type="STRING" id="1603606.DSOUD_1874"/>
<evidence type="ECO:0000313" key="1">
    <source>
        <dbReference type="EMBL" id="ALC16646.1"/>
    </source>
</evidence>
<gene>
    <name evidence="1" type="ORF">DSOUD_1874</name>
</gene>
<dbReference type="PATRIC" id="fig|1603606.3.peg.2034"/>
<dbReference type="EMBL" id="CP010802">
    <property type="protein sequence ID" value="ALC16646.1"/>
    <property type="molecule type" value="Genomic_DNA"/>
</dbReference>
<organism evidence="1 2">
    <name type="scientific">Desulfuromonas soudanensis</name>
    <dbReference type="NCBI Taxonomy" id="1603606"/>
    <lineage>
        <taxon>Bacteria</taxon>
        <taxon>Pseudomonadati</taxon>
        <taxon>Thermodesulfobacteriota</taxon>
        <taxon>Desulfuromonadia</taxon>
        <taxon>Desulfuromonadales</taxon>
        <taxon>Desulfuromonadaceae</taxon>
        <taxon>Desulfuromonas</taxon>
    </lineage>
</organism>
<protein>
    <submittedName>
        <fullName evidence="1">Uncharacterized protein</fullName>
    </submittedName>
</protein>
<keyword evidence="2" id="KW-1185">Reference proteome</keyword>
<accession>A0A0M4D1H0</accession>
<proteinExistence type="predicted"/>
<dbReference type="KEGG" id="des:DSOUD_1874"/>
<reference evidence="1 2" key="1">
    <citation type="submission" date="2015-07" db="EMBL/GenBank/DDBJ databases">
        <title>Isolation and Genomic Characterization of a Novel Halophilic Metal-Reducing Deltaproteobacterium from the Deep Subsurface.</title>
        <authorList>
            <person name="Badalamenti J.P."/>
            <person name="Summers Z.M."/>
            <person name="Gralnick J.A."/>
            <person name="Bond D.R."/>
        </authorList>
    </citation>
    <scope>NUCLEOTIDE SEQUENCE [LARGE SCALE GENOMIC DNA]</scope>
    <source>
        <strain evidence="1 2">WTL</strain>
    </source>
</reference>
<dbReference type="RefSeq" id="WP_053550726.1">
    <property type="nucleotide sequence ID" value="NZ_CP010802.1"/>
</dbReference>
<name>A0A0M4D1H0_9BACT</name>
<dbReference type="AlphaFoldDB" id="A0A0M4D1H0"/>
<evidence type="ECO:0000313" key="2">
    <source>
        <dbReference type="Proteomes" id="UP000057158"/>
    </source>
</evidence>
<sequence length="87" mass="9650">MFRSKTVPILILGFFIVMALMVTAFSLQPSRVLAAPQGEIGRYQISSWASYSGERVHHSGYYILDTMTGKVVDRGHEIHGIDSGPRP</sequence>